<dbReference type="RefSeq" id="WP_035905366.1">
    <property type="nucleotide sequence ID" value="NZ_AVPK01000006.1"/>
</dbReference>
<evidence type="ECO:0000313" key="2">
    <source>
        <dbReference type="Proteomes" id="UP000030011"/>
    </source>
</evidence>
<proteinExistence type="predicted"/>
<dbReference type="EMBL" id="AVPK01000006">
    <property type="protein sequence ID" value="KGN37293.1"/>
    <property type="molecule type" value="Genomic_DNA"/>
</dbReference>
<gene>
    <name evidence="1" type="ORF">N803_15050</name>
</gene>
<dbReference type="STRING" id="1385521.N803_15050"/>
<protein>
    <submittedName>
        <fullName evidence="1">Uncharacterized protein</fullName>
    </submittedName>
</protein>
<dbReference type="AlphaFoldDB" id="A0A0A0JJM0"/>
<accession>A0A0A0JJM0</accession>
<organism evidence="1 2">
    <name type="scientific">Knoellia subterranea KCTC 19937</name>
    <dbReference type="NCBI Taxonomy" id="1385521"/>
    <lineage>
        <taxon>Bacteria</taxon>
        <taxon>Bacillati</taxon>
        <taxon>Actinomycetota</taxon>
        <taxon>Actinomycetes</taxon>
        <taxon>Micrococcales</taxon>
        <taxon>Intrasporangiaceae</taxon>
        <taxon>Knoellia</taxon>
    </lineage>
</organism>
<reference evidence="1 2" key="1">
    <citation type="submission" date="2013-08" db="EMBL/GenBank/DDBJ databases">
        <title>The genome sequence of Knoellia subterranea.</title>
        <authorList>
            <person name="Zhu W."/>
            <person name="Wang G."/>
        </authorList>
    </citation>
    <scope>NUCLEOTIDE SEQUENCE [LARGE SCALE GENOMIC DNA]</scope>
    <source>
        <strain evidence="1 2">KCTC 19937</strain>
    </source>
</reference>
<dbReference type="Proteomes" id="UP000030011">
    <property type="component" value="Unassembled WGS sequence"/>
</dbReference>
<name>A0A0A0JJM0_9MICO</name>
<evidence type="ECO:0000313" key="1">
    <source>
        <dbReference type="EMBL" id="KGN37293.1"/>
    </source>
</evidence>
<keyword evidence="2" id="KW-1185">Reference proteome</keyword>
<comment type="caution">
    <text evidence="1">The sequence shown here is derived from an EMBL/GenBank/DDBJ whole genome shotgun (WGS) entry which is preliminary data.</text>
</comment>
<sequence length="90" mass="8532">MGLPLRVVSAVGDGAVVDDGALVVGRATAVDDAGRVVAGGLLVPVLEVVRRAGSAALGPGVVDVARTPVGVGDSGVGRVRTAGLPLAGGP</sequence>